<feature type="transmembrane region" description="Helical" evidence="7">
    <location>
        <begin position="72"/>
        <end position="90"/>
    </location>
</feature>
<feature type="transmembrane region" description="Helical" evidence="7">
    <location>
        <begin position="131"/>
        <end position="150"/>
    </location>
</feature>
<dbReference type="EMBL" id="FNHQ01000031">
    <property type="protein sequence ID" value="SDN22469.1"/>
    <property type="molecule type" value="Genomic_DNA"/>
</dbReference>
<feature type="transmembrane region" description="Helical" evidence="7">
    <location>
        <begin position="102"/>
        <end position="119"/>
    </location>
</feature>
<evidence type="ECO:0000256" key="4">
    <source>
        <dbReference type="ARBA" id="ARBA00022692"/>
    </source>
</evidence>
<feature type="transmembrane region" description="Helical" evidence="7">
    <location>
        <begin position="12"/>
        <end position="32"/>
    </location>
</feature>
<keyword evidence="5 7" id="KW-1133">Transmembrane helix</keyword>
<dbReference type="PANTHER" id="PTHR42920:SF5">
    <property type="entry name" value="EAMA DOMAIN-CONTAINING PROTEIN"/>
    <property type="match status" value="1"/>
</dbReference>
<proteinExistence type="inferred from homology"/>
<reference evidence="9 10" key="1">
    <citation type="submission" date="2016-10" db="EMBL/GenBank/DDBJ databases">
        <authorList>
            <person name="de Groot N.N."/>
        </authorList>
    </citation>
    <scope>NUCLEOTIDE SEQUENCE [LARGE SCALE GENOMIC DNA]</scope>
    <source>
        <strain evidence="9 10">DSM 16981</strain>
    </source>
</reference>
<dbReference type="PANTHER" id="PTHR42920">
    <property type="entry name" value="OS03G0707200 PROTEIN-RELATED"/>
    <property type="match status" value="1"/>
</dbReference>
<dbReference type="InterPro" id="IPR037185">
    <property type="entry name" value="EmrE-like"/>
</dbReference>
<organism evidence="9 10">
    <name type="scientific">Megasphaera paucivorans</name>
    <dbReference type="NCBI Taxonomy" id="349095"/>
    <lineage>
        <taxon>Bacteria</taxon>
        <taxon>Bacillati</taxon>
        <taxon>Bacillota</taxon>
        <taxon>Negativicutes</taxon>
        <taxon>Veillonellales</taxon>
        <taxon>Veillonellaceae</taxon>
        <taxon>Megasphaera</taxon>
    </lineage>
</organism>
<gene>
    <name evidence="9" type="ORF">SAMN05660299_02357</name>
</gene>
<evidence type="ECO:0000256" key="3">
    <source>
        <dbReference type="ARBA" id="ARBA00022475"/>
    </source>
</evidence>
<sequence length="288" mass="31669">MKGIHSHNSNMILADITLLCTAAIWGGGFIAAKEALGALSSFTILASRFLLSAVFLFFLFYPRIRRAATKELRFGMFLGLIQYIAFICQLEGLKTTTVEKQSFLVTSYVIFVPALSWLITKKHIHPREIGCALLALCGLALLCLHSDTLVLASGDILSIGFAVFFALQIVYVGNVVKNADIFSMTFFQFLTTGLLALPFLDISGLQQVSVSAIYGMLYLVILNTTFAFLAQNLAQQYTKDTHASLIISLESVFGFFMAVWFYHDPVTLQEGAGCLIMMAAIILSKVKV</sequence>
<dbReference type="InterPro" id="IPR000620">
    <property type="entry name" value="EamA_dom"/>
</dbReference>
<protein>
    <submittedName>
        <fullName evidence="9">Permease of the drug/metabolite transporter (DMT) superfamily</fullName>
    </submittedName>
</protein>
<feature type="transmembrane region" description="Helical" evidence="7">
    <location>
        <begin position="38"/>
        <end position="60"/>
    </location>
</feature>
<dbReference type="STRING" id="349095.SAMN05660299_02357"/>
<evidence type="ECO:0000313" key="9">
    <source>
        <dbReference type="EMBL" id="SDN22469.1"/>
    </source>
</evidence>
<comment type="subcellular location">
    <subcellularLocation>
        <location evidence="1">Cell membrane</location>
        <topology evidence="1">Multi-pass membrane protein</topology>
    </subcellularLocation>
</comment>
<evidence type="ECO:0000256" key="7">
    <source>
        <dbReference type="SAM" id="Phobius"/>
    </source>
</evidence>
<comment type="similarity">
    <text evidence="2">Belongs to the EamA transporter family.</text>
</comment>
<evidence type="ECO:0000256" key="5">
    <source>
        <dbReference type="ARBA" id="ARBA00022989"/>
    </source>
</evidence>
<accession>A0A1G9ZM72</accession>
<evidence type="ECO:0000256" key="2">
    <source>
        <dbReference type="ARBA" id="ARBA00007362"/>
    </source>
</evidence>
<feature type="transmembrane region" description="Helical" evidence="7">
    <location>
        <begin position="156"/>
        <end position="174"/>
    </location>
</feature>
<keyword evidence="3" id="KW-1003">Cell membrane</keyword>
<feature type="domain" description="EamA" evidence="8">
    <location>
        <begin position="14"/>
        <end position="142"/>
    </location>
</feature>
<evidence type="ECO:0000256" key="6">
    <source>
        <dbReference type="ARBA" id="ARBA00023136"/>
    </source>
</evidence>
<dbReference type="SUPFAM" id="SSF103481">
    <property type="entry name" value="Multidrug resistance efflux transporter EmrE"/>
    <property type="match status" value="2"/>
</dbReference>
<feature type="transmembrane region" description="Helical" evidence="7">
    <location>
        <begin position="181"/>
        <end position="200"/>
    </location>
</feature>
<dbReference type="AlphaFoldDB" id="A0A1G9ZM72"/>
<keyword evidence="4 7" id="KW-0812">Transmembrane</keyword>
<keyword evidence="6 7" id="KW-0472">Membrane</keyword>
<keyword evidence="10" id="KW-1185">Reference proteome</keyword>
<dbReference type="InterPro" id="IPR051258">
    <property type="entry name" value="Diverse_Substrate_Transporter"/>
</dbReference>
<feature type="transmembrane region" description="Helical" evidence="7">
    <location>
        <begin position="242"/>
        <end position="262"/>
    </location>
</feature>
<evidence type="ECO:0000259" key="8">
    <source>
        <dbReference type="Pfam" id="PF00892"/>
    </source>
</evidence>
<dbReference type="Proteomes" id="UP000199309">
    <property type="component" value="Unassembled WGS sequence"/>
</dbReference>
<dbReference type="GO" id="GO:0005886">
    <property type="term" value="C:plasma membrane"/>
    <property type="evidence" value="ECO:0007669"/>
    <property type="project" value="UniProtKB-SubCell"/>
</dbReference>
<evidence type="ECO:0000256" key="1">
    <source>
        <dbReference type="ARBA" id="ARBA00004651"/>
    </source>
</evidence>
<dbReference type="RefSeq" id="WP_176762970.1">
    <property type="nucleotide sequence ID" value="NZ_FNHQ01000031.1"/>
</dbReference>
<evidence type="ECO:0000313" key="10">
    <source>
        <dbReference type="Proteomes" id="UP000199309"/>
    </source>
</evidence>
<feature type="domain" description="EamA" evidence="8">
    <location>
        <begin position="153"/>
        <end position="283"/>
    </location>
</feature>
<feature type="transmembrane region" description="Helical" evidence="7">
    <location>
        <begin position="268"/>
        <end position="286"/>
    </location>
</feature>
<name>A0A1G9ZM72_9FIRM</name>
<feature type="transmembrane region" description="Helical" evidence="7">
    <location>
        <begin position="212"/>
        <end position="230"/>
    </location>
</feature>
<dbReference type="Pfam" id="PF00892">
    <property type="entry name" value="EamA"/>
    <property type="match status" value="2"/>
</dbReference>